<accession>A0A4Q0VQX9</accession>
<dbReference type="Proteomes" id="UP000290649">
    <property type="component" value="Unassembled WGS sequence"/>
</dbReference>
<comment type="pathway">
    <text evidence="1 5">Carotenoid biosynthesis.</text>
</comment>
<dbReference type="GO" id="GO:0016117">
    <property type="term" value="P:carotenoid biosynthetic process"/>
    <property type="evidence" value="ECO:0007669"/>
    <property type="project" value="UniProtKB-KW"/>
</dbReference>
<dbReference type="EMBL" id="QOUX01000046">
    <property type="protein sequence ID" value="RXI97770.1"/>
    <property type="molecule type" value="Genomic_DNA"/>
</dbReference>
<sequence>MSDKRIAVIGAGPGGLAAAMLLASSGYKVDVFEKKPYVGGRTSSVQMGDYTFDMGPTFFSMPHILEEIFAATGRKLEDYVDLVEIEPMYELKFADKSFSPSRDQIKTKKKIQADFPGNEEGYEKFMRDTEKKMATLMPILQNRHNSLFDYMRWRTIRALPKLSLNQSLYDVLSQYFTDEKLKLAFTFQSKYLGMSPWECPGAFSILSYMEHKYGIFHSMGGLNQLTKAMAKVVNELGGTIHVDCGVKKLTIDKHKNVTGIQLENGESLSFDEVVVNADFAHAMTSLVEDDILKKHSKQKLEMKDYSCSTFMLYLGVNKTFDLPHHLIVFSDDYKKNVEEITKTKKLSKDPSIYIHNPSITDPTLAPMGKSALYILAPVPNNYSLIDWEKHKHEFRKLVLEQIETKTDYKNLEAHIEEEKMITPLDWDQDIHVYRGATFNLAHHLRQMMYYRPHNQFQELNNCWLVGGGTHPGSGLPTIFESARITARSIVESHNKKKRNA</sequence>
<comment type="similarity">
    <text evidence="4">Belongs to the carotenoid/retinoid oxidoreductase family. CrtN subfamily.</text>
</comment>
<evidence type="ECO:0000256" key="1">
    <source>
        <dbReference type="ARBA" id="ARBA00004829"/>
    </source>
</evidence>
<evidence type="ECO:0000313" key="7">
    <source>
        <dbReference type="EMBL" id="RXI97770.1"/>
    </source>
</evidence>
<evidence type="ECO:0000313" key="8">
    <source>
        <dbReference type="Proteomes" id="UP000290649"/>
    </source>
</evidence>
<dbReference type="PRINTS" id="PR00419">
    <property type="entry name" value="ADXRDTASE"/>
</dbReference>
<gene>
    <name evidence="7" type="primary">crtI</name>
    <name evidence="7" type="ORF">DS745_15495</name>
</gene>
<keyword evidence="3 5" id="KW-0560">Oxidoreductase</keyword>
<dbReference type="SUPFAM" id="SSF51905">
    <property type="entry name" value="FAD/NAD(P)-binding domain"/>
    <property type="match status" value="1"/>
</dbReference>
<name>A0A4Q0VQX9_9BACI</name>
<evidence type="ECO:0000256" key="4">
    <source>
        <dbReference type="ARBA" id="ARBA00038322"/>
    </source>
</evidence>
<dbReference type="InterPro" id="IPR008150">
    <property type="entry name" value="Phytoene_DH_bac_CS"/>
</dbReference>
<dbReference type="RefSeq" id="WP_129079135.1">
    <property type="nucleotide sequence ID" value="NZ_QOUX01000046.1"/>
</dbReference>
<evidence type="ECO:0000256" key="3">
    <source>
        <dbReference type="ARBA" id="ARBA00023002"/>
    </source>
</evidence>
<dbReference type="NCBIfam" id="TIGR02734">
    <property type="entry name" value="crtI_fam"/>
    <property type="match status" value="1"/>
</dbReference>
<evidence type="ECO:0000259" key="6">
    <source>
        <dbReference type="Pfam" id="PF01593"/>
    </source>
</evidence>
<dbReference type="InterPro" id="IPR014105">
    <property type="entry name" value="Carotenoid/retinoid_OxRdtase"/>
</dbReference>
<dbReference type="Gene3D" id="3.50.50.60">
    <property type="entry name" value="FAD/NAD(P)-binding domain"/>
    <property type="match status" value="2"/>
</dbReference>
<protein>
    <submittedName>
        <fullName evidence="7">Phytoene desaturase</fullName>
    </submittedName>
</protein>
<dbReference type="OrthoDB" id="9814556at2"/>
<feature type="domain" description="Amine oxidase" evidence="6">
    <location>
        <begin position="14"/>
        <end position="489"/>
    </location>
</feature>
<evidence type="ECO:0000256" key="2">
    <source>
        <dbReference type="ARBA" id="ARBA00022746"/>
    </source>
</evidence>
<dbReference type="AlphaFoldDB" id="A0A4Q0VQX9"/>
<proteinExistence type="inferred from homology"/>
<comment type="caution">
    <text evidence="7">The sequence shown here is derived from an EMBL/GenBank/DDBJ whole genome shotgun (WGS) entry which is preliminary data.</text>
</comment>
<dbReference type="InterPro" id="IPR002937">
    <property type="entry name" value="Amino_oxidase"/>
</dbReference>
<evidence type="ECO:0000256" key="5">
    <source>
        <dbReference type="RuleBase" id="RU362075"/>
    </source>
</evidence>
<organism evidence="7 8">
    <name type="scientific">Anaerobacillus alkaliphilus</name>
    <dbReference type="NCBI Taxonomy" id="1548597"/>
    <lineage>
        <taxon>Bacteria</taxon>
        <taxon>Bacillati</taxon>
        <taxon>Bacillota</taxon>
        <taxon>Bacilli</taxon>
        <taxon>Bacillales</taxon>
        <taxon>Bacillaceae</taxon>
        <taxon>Anaerobacillus</taxon>
    </lineage>
</organism>
<reference evidence="7 8" key="1">
    <citation type="journal article" date="2019" name="Int. J. Syst. Evol. Microbiol.">
        <title>Anaerobacillus alkaliphilus sp. nov., a novel alkaliphilic and moderately halophilic bacterium.</title>
        <authorList>
            <person name="Borsodi A.K."/>
            <person name="Aszalos J.M."/>
            <person name="Bihari P."/>
            <person name="Nagy I."/>
            <person name="Schumann P."/>
            <person name="Sproer C."/>
            <person name="Kovacs A.L."/>
            <person name="Boka K."/>
            <person name="Dobosy P."/>
            <person name="Ovari M."/>
            <person name="Szili-Kovacs T."/>
            <person name="Toth E."/>
        </authorList>
    </citation>
    <scope>NUCLEOTIDE SEQUENCE [LARGE SCALE GENOMIC DNA]</scope>
    <source>
        <strain evidence="7 8">B16-10</strain>
    </source>
</reference>
<dbReference type="GO" id="GO:0016627">
    <property type="term" value="F:oxidoreductase activity, acting on the CH-CH group of donors"/>
    <property type="evidence" value="ECO:0007669"/>
    <property type="project" value="UniProtKB-ARBA"/>
</dbReference>
<keyword evidence="8" id="KW-1185">Reference proteome</keyword>
<dbReference type="PANTHER" id="PTHR43734:SF1">
    <property type="entry name" value="PHYTOENE DESATURASE"/>
    <property type="match status" value="1"/>
</dbReference>
<dbReference type="PANTHER" id="PTHR43734">
    <property type="entry name" value="PHYTOENE DESATURASE"/>
    <property type="match status" value="1"/>
</dbReference>
<keyword evidence="2 5" id="KW-0125">Carotenoid biosynthesis</keyword>
<dbReference type="PROSITE" id="PS00982">
    <property type="entry name" value="PHYTOENE_DH"/>
    <property type="match status" value="1"/>
</dbReference>
<dbReference type="Pfam" id="PF01593">
    <property type="entry name" value="Amino_oxidase"/>
    <property type="match status" value="1"/>
</dbReference>
<dbReference type="InterPro" id="IPR036188">
    <property type="entry name" value="FAD/NAD-bd_sf"/>
</dbReference>